<dbReference type="InterPro" id="IPR013249">
    <property type="entry name" value="RNA_pol_sigma70_r4_t2"/>
</dbReference>
<reference evidence="9 10" key="1">
    <citation type="submission" date="2019-01" db="EMBL/GenBank/DDBJ databases">
        <title>Lactibacter flavus gen. nov., sp. nov., a novel bacterium of the family Propionibacteriaceae isolated from raw milk and dairy products.</title>
        <authorList>
            <person name="Huptas C."/>
            <person name="Wenning M."/>
            <person name="Breitenwieser F."/>
            <person name="Doll E."/>
            <person name="Von Neubeck M."/>
            <person name="Busse H.-J."/>
            <person name="Scherer S."/>
        </authorList>
    </citation>
    <scope>NUCLEOTIDE SEQUENCE [LARGE SCALE GENOMIC DNA]</scope>
    <source>
        <strain evidence="10">DSM 22130 / JCM 15804 / WR061</strain>
    </source>
</reference>
<evidence type="ECO:0000313" key="10">
    <source>
        <dbReference type="Proteomes" id="UP000291933"/>
    </source>
</evidence>
<dbReference type="Pfam" id="PF08281">
    <property type="entry name" value="Sigma70_r4_2"/>
    <property type="match status" value="1"/>
</dbReference>
<evidence type="ECO:0000256" key="3">
    <source>
        <dbReference type="ARBA" id="ARBA00023082"/>
    </source>
</evidence>
<feature type="region of interest" description="Disordered" evidence="6">
    <location>
        <begin position="171"/>
        <end position="195"/>
    </location>
</feature>
<dbReference type="RefSeq" id="WP_131171376.1">
    <property type="nucleotide sequence ID" value="NZ_SDMR01000003.1"/>
</dbReference>
<proteinExistence type="inferred from homology"/>
<evidence type="ECO:0000259" key="8">
    <source>
        <dbReference type="Pfam" id="PF08281"/>
    </source>
</evidence>
<sequence length="195" mass="20975">MTAVATPVPALDARDFEGFVADHQVGLRRSALALTGNGADADDLLQSTLVKGYLAWSRLDDRDNLGAYARTTMSRTYVSLWRAWGRGEVASAAVPETAAPEASGIAENDLIWRGLRDLGRRQRAIVVLRFYEDLDHAAIASTLGIRVRRHRRTALAATALVAVAGGAWGVASRPRPTTQPSASEAPNTPREWTGA</sequence>
<keyword evidence="10" id="KW-1185">Reference proteome</keyword>
<dbReference type="InterPro" id="IPR013324">
    <property type="entry name" value="RNA_pol_sigma_r3/r4-like"/>
</dbReference>
<dbReference type="SUPFAM" id="SSF88659">
    <property type="entry name" value="Sigma3 and sigma4 domains of RNA polymerase sigma factors"/>
    <property type="match status" value="1"/>
</dbReference>
<name>A0A4Q9KMS3_PROTD</name>
<keyword evidence="4" id="KW-0238">DNA-binding</keyword>
<comment type="caution">
    <text evidence="9">The sequence shown here is derived from an EMBL/GenBank/DDBJ whole genome shotgun (WGS) entry which is preliminary data.</text>
</comment>
<dbReference type="InterPro" id="IPR039425">
    <property type="entry name" value="RNA_pol_sigma-70-like"/>
</dbReference>
<gene>
    <name evidence="9" type="ORF">ET996_04585</name>
</gene>
<dbReference type="GO" id="GO:0006352">
    <property type="term" value="P:DNA-templated transcription initiation"/>
    <property type="evidence" value="ECO:0007669"/>
    <property type="project" value="InterPro"/>
</dbReference>
<organism evidence="9 10">
    <name type="scientific">Propioniciclava tarda</name>
    <dbReference type="NCBI Taxonomy" id="433330"/>
    <lineage>
        <taxon>Bacteria</taxon>
        <taxon>Bacillati</taxon>
        <taxon>Actinomycetota</taxon>
        <taxon>Actinomycetes</taxon>
        <taxon>Propionibacteriales</taxon>
        <taxon>Propionibacteriaceae</taxon>
        <taxon>Propioniciclava</taxon>
    </lineage>
</organism>
<protein>
    <submittedName>
        <fullName evidence="9">Sigma-70 family RNA polymerase sigma factor</fullName>
    </submittedName>
</protein>
<evidence type="ECO:0000256" key="4">
    <source>
        <dbReference type="ARBA" id="ARBA00023125"/>
    </source>
</evidence>
<dbReference type="PANTHER" id="PTHR43133">
    <property type="entry name" value="RNA POLYMERASE ECF-TYPE SIGMA FACTO"/>
    <property type="match status" value="1"/>
</dbReference>
<evidence type="ECO:0000256" key="5">
    <source>
        <dbReference type="ARBA" id="ARBA00023163"/>
    </source>
</evidence>
<evidence type="ECO:0000256" key="2">
    <source>
        <dbReference type="ARBA" id="ARBA00023015"/>
    </source>
</evidence>
<dbReference type="Pfam" id="PF04542">
    <property type="entry name" value="Sigma70_r2"/>
    <property type="match status" value="1"/>
</dbReference>
<accession>A0A4Q9KMS3</accession>
<feature type="domain" description="RNA polymerase sigma-70 region 2" evidence="7">
    <location>
        <begin position="20"/>
        <end position="83"/>
    </location>
</feature>
<dbReference type="InterPro" id="IPR007627">
    <property type="entry name" value="RNA_pol_sigma70_r2"/>
</dbReference>
<evidence type="ECO:0000256" key="1">
    <source>
        <dbReference type="ARBA" id="ARBA00010641"/>
    </source>
</evidence>
<feature type="domain" description="RNA polymerase sigma factor 70 region 4 type 2" evidence="8">
    <location>
        <begin position="111"/>
        <end position="148"/>
    </location>
</feature>
<dbReference type="GO" id="GO:0016987">
    <property type="term" value="F:sigma factor activity"/>
    <property type="evidence" value="ECO:0007669"/>
    <property type="project" value="UniProtKB-KW"/>
</dbReference>
<dbReference type="GO" id="GO:0003677">
    <property type="term" value="F:DNA binding"/>
    <property type="evidence" value="ECO:0007669"/>
    <property type="project" value="UniProtKB-KW"/>
</dbReference>
<feature type="compositionally biased region" description="Polar residues" evidence="6">
    <location>
        <begin position="175"/>
        <end position="186"/>
    </location>
</feature>
<keyword evidence="2" id="KW-0805">Transcription regulation</keyword>
<evidence type="ECO:0000313" key="9">
    <source>
        <dbReference type="EMBL" id="TBT95724.1"/>
    </source>
</evidence>
<dbReference type="EMBL" id="SDMR01000003">
    <property type="protein sequence ID" value="TBT95724.1"/>
    <property type="molecule type" value="Genomic_DNA"/>
</dbReference>
<dbReference type="InterPro" id="IPR014284">
    <property type="entry name" value="RNA_pol_sigma-70_dom"/>
</dbReference>
<dbReference type="AlphaFoldDB" id="A0A4Q9KMS3"/>
<dbReference type="Gene3D" id="1.10.1740.10">
    <property type="match status" value="1"/>
</dbReference>
<keyword evidence="3" id="KW-0731">Sigma factor</keyword>
<keyword evidence="5" id="KW-0804">Transcription</keyword>
<dbReference type="OrthoDB" id="3728876at2"/>
<dbReference type="NCBIfam" id="TIGR02937">
    <property type="entry name" value="sigma70-ECF"/>
    <property type="match status" value="1"/>
</dbReference>
<dbReference type="Proteomes" id="UP000291933">
    <property type="component" value="Unassembled WGS sequence"/>
</dbReference>
<dbReference type="Gene3D" id="1.10.10.10">
    <property type="entry name" value="Winged helix-like DNA-binding domain superfamily/Winged helix DNA-binding domain"/>
    <property type="match status" value="1"/>
</dbReference>
<comment type="similarity">
    <text evidence="1">Belongs to the sigma-70 factor family. ECF subfamily.</text>
</comment>
<dbReference type="SUPFAM" id="SSF88946">
    <property type="entry name" value="Sigma2 domain of RNA polymerase sigma factors"/>
    <property type="match status" value="1"/>
</dbReference>
<dbReference type="InterPro" id="IPR036388">
    <property type="entry name" value="WH-like_DNA-bd_sf"/>
</dbReference>
<evidence type="ECO:0000256" key="6">
    <source>
        <dbReference type="SAM" id="MobiDB-lite"/>
    </source>
</evidence>
<dbReference type="InterPro" id="IPR013325">
    <property type="entry name" value="RNA_pol_sigma_r2"/>
</dbReference>
<dbReference type="PANTHER" id="PTHR43133:SF50">
    <property type="entry name" value="ECF RNA POLYMERASE SIGMA FACTOR SIGM"/>
    <property type="match status" value="1"/>
</dbReference>
<evidence type="ECO:0000259" key="7">
    <source>
        <dbReference type="Pfam" id="PF04542"/>
    </source>
</evidence>